<comment type="caution">
    <text evidence="3">The sequence shown here is derived from an EMBL/GenBank/DDBJ whole genome shotgun (WGS) entry which is preliminary data.</text>
</comment>
<reference evidence="3" key="1">
    <citation type="submission" date="2018-11" db="EMBL/GenBank/DDBJ databases">
        <authorList>
            <person name="Alioto T."/>
            <person name="Alioto T."/>
        </authorList>
    </citation>
    <scope>NUCLEOTIDE SEQUENCE</scope>
</reference>
<keyword evidence="2" id="KW-0472">Membrane</keyword>
<dbReference type="Proteomes" id="UP000596742">
    <property type="component" value="Unassembled WGS sequence"/>
</dbReference>
<dbReference type="EMBL" id="UYJE01004811">
    <property type="protein sequence ID" value="VDI31638.1"/>
    <property type="molecule type" value="Genomic_DNA"/>
</dbReference>
<feature type="compositionally biased region" description="Basic and acidic residues" evidence="1">
    <location>
        <begin position="121"/>
        <end position="167"/>
    </location>
</feature>
<dbReference type="AlphaFoldDB" id="A0A8B6EBI0"/>
<gene>
    <name evidence="3" type="ORF">MGAL_10B000545</name>
</gene>
<keyword evidence="2" id="KW-0812">Transmembrane</keyword>
<protein>
    <submittedName>
        <fullName evidence="3">Uncharacterized protein</fullName>
    </submittedName>
</protein>
<evidence type="ECO:0000256" key="1">
    <source>
        <dbReference type="SAM" id="MobiDB-lite"/>
    </source>
</evidence>
<dbReference type="OrthoDB" id="6590397at2759"/>
<feature type="non-terminal residue" evidence="3">
    <location>
        <position position="190"/>
    </location>
</feature>
<proteinExistence type="predicted"/>
<evidence type="ECO:0000313" key="4">
    <source>
        <dbReference type="Proteomes" id="UP000596742"/>
    </source>
</evidence>
<evidence type="ECO:0000313" key="3">
    <source>
        <dbReference type="EMBL" id="VDI31638.1"/>
    </source>
</evidence>
<accession>A0A8B6EBI0</accession>
<name>A0A8B6EBI0_MYTGA</name>
<organism evidence="3 4">
    <name type="scientific">Mytilus galloprovincialis</name>
    <name type="common">Mediterranean mussel</name>
    <dbReference type="NCBI Taxonomy" id="29158"/>
    <lineage>
        <taxon>Eukaryota</taxon>
        <taxon>Metazoa</taxon>
        <taxon>Spiralia</taxon>
        <taxon>Lophotrochozoa</taxon>
        <taxon>Mollusca</taxon>
        <taxon>Bivalvia</taxon>
        <taxon>Autobranchia</taxon>
        <taxon>Pteriomorphia</taxon>
        <taxon>Mytilida</taxon>
        <taxon>Mytiloidea</taxon>
        <taxon>Mytilidae</taxon>
        <taxon>Mytilinae</taxon>
        <taxon>Mytilus</taxon>
    </lineage>
</organism>
<feature type="region of interest" description="Disordered" evidence="1">
    <location>
        <begin position="121"/>
        <end position="190"/>
    </location>
</feature>
<keyword evidence="4" id="KW-1185">Reference proteome</keyword>
<feature type="transmembrane region" description="Helical" evidence="2">
    <location>
        <begin position="30"/>
        <end position="50"/>
    </location>
</feature>
<sequence>MAAPGILPSRYVNGVPVPTSRKTLRMKEKYIILLVFITFGTVCFGAFMYLPDMRDRARGHLRDVIVPHPGGVGKIVHDHKGIDIHLIKDRDQLGEKIEMDIAEQKKKQKRIVKDGEKLNMSKDDTLGFKQNIENDKERVRQQKKEEDARKRQSEMEKLKEIKQEHPGGEGAQGGAPSEEDVLEKRNAVKE</sequence>
<evidence type="ECO:0000256" key="2">
    <source>
        <dbReference type="SAM" id="Phobius"/>
    </source>
</evidence>
<keyword evidence="2" id="KW-1133">Transmembrane helix</keyword>